<comment type="caution">
    <text evidence="1">The sequence shown here is derived from an EMBL/GenBank/DDBJ whole genome shotgun (WGS) entry which is preliminary data.</text>
</comment>
<reference evidence="1 2" key="1">
    <citation type="submission" date="2018-02" db="EMBL/GenBank/DDBJ databases">
        <title>Reclassifiation of [Polyangium] brachysporum DSM 7029 as Guopingzhaonella breviflexa gen. nov., sp. nov., a member of the family Comamonadaceae.</title>
        <authorList>
            <person name="Tang B."/>
        </authorList>
    </citation>
    <scope>NUCLEOTIDE SEQUENCE [LARGE SCALE GENOMIC DNA]</scope>
    <source>
        <strain evidence="1 2">DSM 15344</strain>
    </source>
</reference>
<accession>A0A2S5T7J1</accession>
<dbReference type="EMBL" id="PSNY01000003">
    <property type="protein sequence ID" value="PPE70970.1"/>
    <property type="molecule type" value="Genomic_DNA"/>
</dbReference>
<protein>
    <submittedName>
        <fullName evidence="1">Uncharacterized protein</fullName>
    </submittedName>
</protein>
<evidence type="ECO:0000313" key="1">
    <source>
        <dbReference type="EMBL" id="PPE70970.1"/>
    </source>
</evidence>
<dbReference type="Proteomes" id="UP000239406">
    <property type="component" value="Unassembled WGS sequence"/>
</dbReference>
<gene>
    <name evidence="1" type="ORF">C1702_03120</name>
</gene>
<proteinExistence type="predicted"/>
<dbReference type="AlphaFoldDB" id="A0A2S5T7J1"/>
<organism evidence="1 2">
    <name type="scientific">Caldimonas thermodepolymerans</name>
    <dbReference type="NCBI Taxonomy" id="215580"/>
    <lineage>
        <taxon>Bacteria</taxon>
        <taxon>Pseudomonadati</taxon>
        <taxon>Pseudomonadota</taxon>
        <taxon>Betaproteobacteria</taxon>
        <taxon>Burkholderiales</taxon>
        <taxon>Sphaerotilaceae</taxon>
        <taxon>Caldimonas</taxon>
    </lineage>
</organism>
<dbReference type="RefSeq" id="WP_104356231.1">
    <property type="nucleotide sequence ID" value="NZ_CALFFA010000003.1"/>
</dbReference>
<keyword evidence="2" id="KW-1185">Reference proteome</keyword>
<evidence type="ECO:0000313" key="2">
    <source>
        <dbReference type="Proteomes" id="UP000239406"/>
    </source>
</evidence>
<sequence>MHDRQAAARQGNLWPALVIATLATLALATWNPPRADGHAAAPVRPGLPPVGDAGTDRLPLASRGPGPAGASLR</sequence>
<name>A0A2S5T7J1_9BURK</name>